<evidence type="ECO:0000256" key="1">
    <source>
        <dbReference type="ARBA" id="ARBA00023015"/>
    </source>
</evidence>
<dbReference type="InterPro" id="IPR036271">
    <property type="entry name" value="Tet_transcr_reg_TetR-rel_C_sf"/>
</dbReference>
<dbReference type="InterPro" id="IPR023772">
    <property type="entry name" value="DNA-bd_HTH_TetR-type_CS"/>
</dbReference>
<dbReference type="InterPro" id="IPR050109">
    <property type="entry name" value="HTH-type_TetR-like_transc_reg"/>
</dbReference>
<keyword evidence="2 4" id="KW-0238">DNA-binding</keyword>
<dbReference type="EMBL" id="WMBB01000009">
    <property type="protein sequence ID" value="MTE15178.1"/>
    <property type="molecule type" value="Genomic_DNA"/>
</dbReference>
<dbReference type="SUPFAM" id="SSF46689">
    <property type="entry name" value="Homeodomain-like"/>
    <property type="match status" value="1"/>
</dbReference>
<comment type="caution">
    <text evidence="7">The sequence shown here is derived from an EMBL/GenBank/DDBJ whole genome shotgun (WGS) entry which is preliminary data.</text>
</comment>
<dbReference type="GO" id="GO:0045892">
    <property type="term" value="P:negative regulation of DNA-templated transcription"/>
    <property type="evidence" value="ECO:0007669"/>
    <property type="project" value="UniProtKB-ARBA"/>
</dbReference>
<dbReference type="SUPFAM" id="SSF48498">
    <property type="entry name" value="Tetracyclin repressor-like, C-terminal domain"/>
    <property type="match status" value="1"/>
</dbReference>
<dbReference type="Gene3D" id="1.10.357.10">
    <property type="entry name" value="Tetracycline Repressor, domain 2"/>
    <property type="match status" value="1"/>
</dbReference>
<dbReference type="Proteomes" id="UP000432464">
    <property type="component" value="Unassembled WGS sequence"/>
</dbReference>
<protein>
    <submittedName>
        <fullName evidence="7">TetR family transcriptional regulator</fullName>
    </submittedName>
</protein>
<dbReference type="InterPro" id="IPR001647">
    <property type="entry name" value="HTH_TetR"/>
</dbReference>
<dbReference type="InterPro" id="IPR009057">
    <property type="entry name" value="Homeodomain-like_sf"/>
</dbReference>
<feature type="domain" description="HTH tetR-type" evidence="6">
    <location>
        <begin position="21"/>
        <end position="81"/>
    </location>
</feature>
<reference evidence="7 8" key="1">
    <citation type="submission" date="2019-11" db="EMBL/GenBank/DDBJ databases">
        <title>Nocardia sp. nov. CT2-14 isolated from soil.</title>
        <authorList>
            <person name="Kanchanasin P."/>
            <person name="Tanasupawat S."/>
            <person name="Yuki M."/>
            <person name="Kudo T."/>
        </authorList>
    </citation>
    <scope>NUCLEOTIDE SEQUENCE [LARGE SCALE GENOMIC DNA]</scope>
    <source>
        <strain evidence="7 8">CT2-14</strain>
    </source>
</reference>
<dbReference type="GO" id="GO:0003700">
    <property type="term" value="F:DNA-binding transcription factor activity"/>
    <property type="evidence" value="ECO:0007669"/>
    <property type="project" value="TreeGrafter"/>
</dbReference>
<dbReference type="AlphaFoldDB" id="A0A6I3L1N2"/>
<evidence type="ECO:0000256" key="3">
    <source>
        <dbReference type="ARBA" id="ARBA00023163"/>
    </source>
</evidence>
<evidence type="ECO:0000259" key="6">
    <source>
        <dbReference type="PROSITE" id="PS50977"/>
    </source>
</evidence>
<organism evidence="7 8">
    <name type="scientific">Nocardia aurantiaca</name>
    <dbReference type="NCBI Taxonomy" id="2675850"/>
    <lineage>
        <taxon>Bacteria</taxon>
        <taxon>Bacillati</taxon>
        <taxon>Actinomycetota</taxon>
        <taxon>Actinomycetes</taxon>
        <taxon>Mycobacteriales</taxon>
        <taxon>Nocardiaceae</taxon>
        <taxon>Nocardia</taxon>
    </lineage>
</organism>
<dbReference type="PANTHER" id="PTHR30055:SF234">
    <property type="entry name" value="HTH-TYPE TRANSCRIPTIONAL REGULATOR BETI"/>
    <property type="match status" value="1"/>
</dbReference>
<dbReference type="RefSeq" id="WP_328290459.1">
    <property type="nucleotide sequence ID" value="NZ_WMBB01000009.1"/>
</dbReference>
<dbReference type="Gene3D" id="1.10.10.60">
    <property type="entry name" value="Homeodomain-like"/>
    <property type="match status" value="1"/>
</dbReference>
<keyword evidence="3" id="KW-0804">Transcription</keyword>
<gene>
    <name evidence="7" type="ORF">GLP40_20670</name>
</gene>
<dbReference type="PROSITE" id="PS01081">
    <property type="entry name" value="HTH_TETR_1"/>
    <property type="match status" value="1"/>
</dbReference>
<name>A0A6I3L1N2_9NOCA</name>
<evidence type="ECO:0000256" key="2">
    <source>
        <dbReference type="ARBA" id="ARBA00023125"/>
    </source>
</evidence>
<evidence type="ECO:0000313" key="8">
    <source>
        <dbReference type="Proteomes" id="UP000432464"/>
    </source>
</evidence>
<keyword evidence="8" id="KW-1185">Reference proteome</keyword>
<dbReference type="PRINTS" id="PR00455">
    <property type="entry name" value="HTHTETR"/>
</dbReference>
<accession>A0A6I3L1N2</accession>
<keyword evidence="1" id="KW-0805">Transcription regulation</keyword>
<sequence length="208" mass="22753">MTVTTSEQQEQARSARQASDSRRRRELLAAAARCFAELGYEATTAQAVTTRAEVSRATFYAYFSSKEEVFRAVTEGVCQQFLDAQHLEGPVVDNLREVLRATTAAVIEVIFEHGPLVGLIDHRAQLDPEIDALWSAVRARLVARYVRFIDRINDTGEGTPCAPSAAVAQTLADAQLVGAARLASATDETRAQYISDMIAMSERLIGFA</sequence>
<dbReference type="GO" id="GO:0000976">
    <property type="term" value="F:transcription cis-regulatory region binding"/>
    <property type="evidence" value="ECO:0007669"/>
    <property type="project" value="TreeGrafter"/>
</dbReference>
<evidence type="ECO:0000313" key="7">
    <source>
        <dbReference type="EMBL" id="MTE15178.1"/>
    </source>
</evidence>
<proteinExistence type="predicted"/>
<dbReference type="Pfam" id="PF00440">
    <property type="entry name" value="TetR_N"/>
    <property type="match status" value="1"/>
</dbReference>
<evidence type="ECO:0000256" key="4">
    <source>
        <dbReference type="PROSITE-ProRule" id="PRU00335"/>
    </source>
</evidence>
<feature type="compositionally biased region" description="Low complexity" evidence="5">
    <location>
        <begin position="1"/>
        <end position="18"/>
    </location>
</feature>
<dbReference type="PANTHER" id="PTHR30055">
    <property type="entry name" value="HTH-TYPE TRANSCRIPTIONAL REGULATOR RUTR"/>
    <property type="match status" value="1"/>
</dbReference>
<dbReference type="PROSITE" id="PS50977">
    <property type="entry name" value="HTH_TETR_2"/>
    <property type="match status" value="1"/>
</dbReference>
<feature type="region of interest" description="Disordered" evidence="5">
    <location>
        <begin position="1"/>
        <end position="23"/>
    </location>
</feature>
<feature type="DNA-binding region" description="H-T-H motif" evidence="4">
    <location>
        <begin position="44"/>
        <end position="63"/>
    </location>
</feature>
<evidence type="ECO:0000256" key="5">
    <source>
        <dbReference type="SAM" id="MobiDB-lite"/>
    </source>
</evidence>
<dbReference type="FunFam" id="1.10.10.60:FF:000141">
    <property type="entry name" value="TetR family transcriptional regulator"/>
    <property type="match status" value="1"/>
</dbReference>